<reference evidence="6 7" key="1">
    <citation type="submission" date="2019-11" db="EMBL/GenBank/DDBJ databases">
        <authorList>
            <person name="Dong K."/>
        </authorList>
    </citation>
    <scope>NUCLEOTIDE SEQUENCE [LARGE SCALE GENOMIC DNA]</scope>
    <source>
        <strain evidence="6 7">DK608</strain>
    </source>
</reference>
<dbReference type="Pfam" id="PF00126">
    <property type="entry name" value="HTH_1"/>
    <property type="match status" value="1"/>
</dbReference>
<proteinExistence type="inferred from homology"/>
<dbReference type="GO" id="GO:0000976">
    <property type="term" value="F:transcription cis-regulatory region binding"/>
    <property type="evidence" value="ECO:0007669"/>
    <property type="project" value="TreeGrafter"/>
</dbReference>
<dbReference type="PANTHER" id="PTHR30126:SF39">
    <property type="entry name" value="HTH-TYPE TRANSCRIPTIONAL REGULATOR CYSL"/>
    <property type="match status" value="1"/>
</dbReference>
<organism evidence="6 7">
    <name type="scientific">Paracoccus shanxieyensis</name>
    <dbReference type="NCBI Taxonomy" id="2675752"/>
    <lineage>
        <taxon>Bacteria</taxon>
        <taxon>Pseudomonadati</taxon>
        <taxon>Pseudomonadota</taxon>
        <taxon>Alphaproteobacteria</taxon>
        <taxon>Rhodobacterales</taxon>
        <taxon>Paracoccaceae</taxon>
        <taxon>Paracoccus</taxon>
    </lineage>
</organism>
<evidence type="ECO:0000256" key="3">
    <source>
        <dbReference type="ARBA" id="ARBA00023125"/>
    </source>
</evidence>
<accession>A0A6L6J480</accession>
<dbReference type="PANTHER" id="PTHR30126">
    <property type="entry name" value="HTH-TYPE TRANSCRIPTIONAL REGULATOR"/>
    <property type="match status" value="1"/>
</dbReference>
<dbReference type="Proteomes" id="UP000478740">
    <property type="component" value="Unassembled WGS sequence"/>
</dbReference>
<sequence>MTLEQLRIFMAVASREHVTQAATALGLTQSAVSAALTALETRHGVRLFDRIGRRIQLTEDGRAFMAEAQAVLDRAETAEMLLADLSREPQGRLRIHASQTVASYWLPPRLMALHDLHPGIEFRLTLGNTRQVADAVAEGAADIGFVEGDVSHGDLHRQVVARDRLALVMADTHPLASEQSPDPAQWLDYRWALREPGSGTRAEFEAWLVQRGSSVAALDIAIELPSNEAVLSAVSHSQCLAALSQRAVASAAGAGWVRITPLPGAERVFSVLSDPRRHRTRAMQALLALAVAPEF</sequence>
<dbReference type="InterPro" id="IPR036390">
    <property type="entry name" value="WH_DNA-bd_sf"/>
</dbReference>
<dbReference type="GO" id="GO:0003700">
    <property type="term" value="F:DNA-binding transcription factor activity"/>
    <property type="evidence" value="ECO:0007669"/>
    <property type="project" value="InterPro"/>
</dbReference>
<keyword evidence="2" id="KW-0805">Transcription regulation</keyword>
<dbReference type="PRINTS" id="PR00039">
    <property type="entry name" value="HTHLYSR"/>
</dbReference>
<dbReference type="SUPFAM" id="SSF46785">
    <property type="entry name" value="Winged helix' DNA-binding domain"/>
    <property type="match status" value="1"/>
</dbReference>
<evidence type="ECO:0000256" key="4">
    <source>
        <dbReference type="ARBA" id="ARBA00023163"/>
    </source>
</evidence>
<comment type="similarity">
    <text evidence="1">Belongs to the LysR transcriptional regulatory family.</text>
</comment>
<gene>
    <name evidence="6" type="ORF">GL284_14770</name>
</gene>
<comment type="caution">
    <text evidence="6">The sequence shown here is derived from an EMBL/GenBank/DDBJ whole genome shotgun (WGS) entry which is preliminary data.</text>
</comment>
<dbReference type="EMBL" id="WMII01000014">
    <property type="protein sequence ID" value="MTH65534.1"/>
    <property type="molecule type" value="Genomic_DNA"/>
</dbReference>
<protein>
    <submittedName>
        <fullName evidence="6">LysR family transcriptional regulator</fullName>
    </submittedName>
</protein>
<evidence type="ECO:0000313" key="6">
    <source>
        <dbReference type="EMBL" id="MTH65534.1"/>
    </source>
</evidence>
<evidence type="ECO:0000313" key="7">
    <source>
        <dbReference type="Proteomes" id="UP000478740"/>
    </source>
</evidence>
<evidence type="ECO:0000256" key="1">
    <source>
        <dbReference type="ARBA" id="ARBA00009437"/>
    </source>
</evidence>
<dbReference type="SUPFAM" id="SSF53850">
    <property type="entry name" value="Periplasmic binding protein-like II"/>
    <property type="match status" value="1"/>
</dbReference>
<dbReference type="RefSeq" id="WP_155045408.1">
    <property type="nucleotide sequence ID" value="NZ_WMIH01000014.1"/>
</dbReference>
<evidence type="ECO:0000256" key="2">
    <source>
        <dbReference type="ARBA" id="ARBA00023015"/>
    </source>
</evidence>
<dbReference type="FunFam" id="1.10.10.10:FF:000001">
    <property type="entry name" value="LysR family transcriptional regulator"/>
    <property type="match status" value="1"/>
</dbReference>
<dbReference type="AlphaFoldDB" id="A0A6L6J480"/>
<dbReference type="Gene3D" id="3.40.190.290">
    <property type="match status" value="1"/>
</dbReference>
<feature type="domain" description="HTH lysR-type" evidence="5">
    <location>
        <begin position="1"/>
        <end position="58"/>
    </location>
</feature>
<dbReference type="Gene3D" id="1.10.10.10">
    <property type="entry name" value="Winged helix-like DNA-binding domain superfamily/Winged helix DNA-binding domain"/>
    <property type="match status" value="1"/>
</dbReference>
<dbReference type="InterPro" id="IPR000847">
    <property type="entry name" value="LysR_HTH_N"/>
</dbReference>
<name>A0A6L6J480_9RHOB</name>
<keyword evidence="7" id="KW-1185">Reference proteome</keyword>
<dbReference type="Pfam" id="PF03466">
    <property type="entry name" value="LysR_substrate"/>
    <property type="match status" value="1"/>
</dbReference>
<keyword evidence="3" id="KW-0238">DNA-binding</keyword>
<dbReference type="InterPro" id="IPR036388">
    <property type="entry name" value="WH-like_DNA-bd_sf"/>
</dbReference>
<dbReference type="PROSITE" id="PS50931">
    <property type="entry name" value="HTH_LYSR"/>
    <property type="match status" value="1"/>
</dbReference>
<evidence type="ECO:0000259" key="5">
    <source>
        <dbReference type="PROSITE" id="PS50931"/>
    </source>
</evidence>
<keyword evidence="4" id="KW-0804">Transcription</keyword>
<dbReference type="InterPro" id="IPR005119">
    <property type="entry name" value="LysR_subst-bd"/>
</dbReference>